<dbReference type="Gene3D" id="3.40.640.10">
    <property type="entry name" value="Type I PLP-dependent aspartate aminotransferase-like (Major domain)"/>
    <property type="match status" value="1"/>
</dbReference>
<dbReference type="InterPro" id="IPR015424">
    <property type="entry name" value="PyrdxlP-dep_Trfase"/>
</dbReference>
<keyword evidence="5" id="KW-0805">Transcription regulation</keyword>
<feature type="domain" description="HTH gntR-type" evidence="8">
    <location>
        <begin position="10"/>
        <end position="78"/>
    </location>
</feature>
<evidence type="ECO:0000259" key="8">
    <source>
        <dbReference type="PROSITE" id="PS50949"/>
    </source>
</evidence>
<dbReference type="SMART" id="SM00345">
    <property type="entry name" value="HTH_GNTR"/>
    <property type="match status" value="1"/>
</dbReference>
<comment type="similarity">
    <text evidence="1">In the C-terminal section; belongs to the class-I pyridoxal-phosphate-dependent aminotransferase family.</text>
</comment>
<dbReference type="PANTHER" id="PTHR46577:SF1">
    <property type="entry name" value="HTH-TYPE TRANSCRIPTIONAL REGULATORY PROTEIN GABR"/>
    <property type="match status" value="1"/>
</dbReference>
<dbReference type="PROSITE" id="PS50949">
    <property type="entry name" value="HTH_GNTR"/>
    <property type="match status" value="1"/>
</dbReference>
<keyword evidence="3 9" id="KW-0808">Transferase</keyword>
<keyword evidence="7" id="KW-0804">Transcription</keyword>
<dbReference type="InterPro" id="IPR000524">
    <property type="entry name" value="Tscrpt_reg_HTH_GntR"/>
</dbReference>
<dbReference type="InterPro" id="IPR036388">
    <property type="entry name" value="WH-like_DNA-bd_sf"/>
</dbReference>
<evidence type="ECO:0000256" key="3">
    <source>
        <dbReference type="ARBA" id="ARBA00022679"/>
    </source>
</evidence>
<keyword evidence="4" id="KW-0663">Pyridoxal phosphate</keyword>
<dbReference type="InterPro" id="IPR036390">
    <property type="entry name" value="WH_DNA-bd_sf"/>
</dbReference>
<dbReference type="GO" id="GO:0003677">
    <property type="term" value="F:DNA binding"/>
    <property type="evidence" value="ECO:0007669"/>
    <property type="project" value="UniProtKB-KW"/>
</dbReference>
<dbReference type="CDD" id="cd07377">
    <property type="entry name" value="WHTH_GntR"/>
    <property type="match status" value="1"/>
</dbReference>
<name>A0A1T5LQZ8_9BACT</name>
<dbReference type="PANTHER" id="PTHR46577">
    <property type="entry name" value="HTH-TYPE TRANSCRIPTIONAL REGULATORY PROTEIN GABR"/>
    <property type="match status" value="1"/>
</dbReference>
<dbReference type="Gene3D" id="3.90.1150.10">
    <property type="entry name" value="Aspartate Aminotransferase, domain 1"/>
    <property type="match status" value="1"/>
</dbReference>
<dbReference type="InterPro" id="IPR051446">
    <property type="entry name" value="HTH_trans_reg/aminotransferase"/>
</dbReference>
<reference evidence="9 10" key="1">
    <citation type="submission" date="2017-02" db="EMBL/GenBank/DDBJ databases">
        <authorList>
            <person name="Peterson S.W."/>
        </authorList>
    </citation>
    <scope>NUCLEOTIDE SEQUENCE [LARGE SCALE GENOMIC DNA]</scope>
    <source>
        <strain evidence="9 10">DSM 25262</strain>
    </source>
</reference>
<evidence type="ECO:0000256" key="1">
    <source>
        <dbReference type="ARBA" id="ARBA00005384"/>
    </source>
</evidence>
<dbReference type="OrthoDB" id="9802328at2"/>
<keyword evidence="10" id="KW-1185">Reference proteome</keyword>
<dbReference type="Pfam" id="PF00155">
    <property type="entry name" value="Aminotran_1_2"/>
    <property type="match status" value="1"/>
</dbReference>
<sequence length="479" mass="54020">MKDMLDVKTEHKYTEVAERIESLIEKKLLKVGDKLLSVRALSKEQGISLSTAFQAYYFLESKGLIEARPQSGYYVKYSREHTLDIPQVCEPSDDAVPVSVDDMINSVYRDLNAKGITNFSLATPSIKLLPTAKLNKAALQAIRESPTSCLNYENVQGNADLRKQIARQAFNWGGTPSEDDIVVTAGAVEALSLCMKAVTKPGDTVAIETPTYYAIFQVMESHGLKVVEIPTDPLLGIDIDYLEQAIPRFDIKACLFVNNFNNPLGSCMPDDLKKKLVDMLAKKEIPLIEDDIYGELYFGKTRPKTCKSFDKKGLVLHCASFSKSLAPGYRIGWTIPGKFKERVIRLKRMHSVSTNTLTQAAVANFLSNGRYELHLRHLRKALHTQSLRYLQAVSEYFPDDTRVTRPQGGFTLWIEMNKKINAFKLHKRALKHNIGIAPGQIFSTQGRFENCFRLSYGAPWDEKIEEGIKTLGRLVRDWK</sequence>
<keyword evidence="2 9" id="KW-0032">Aminotransferase</keyword>
<proteinExistence type="inferred from homology"/>
<protein>
    <submittedName>
        <fullName evidence="9">DNA-binding transcriptional regulator, MocR family, contains an aminotransferase domain</fullName>
    </submittedName>
</protein>
<evidence type="ECO:0000256" key="7">
    <source>
        <dbReference type="ARBA" id="ARBA00023163"/>
    </source>
</evidence>
<evidence type="ECO:0000313" key="10">
    <source>
        <dbReference type="Proteomes" id="UP000190961"/>
    </source>
</evidence>
<evidence type="ECO:0000256" key="6">
    <source>
        <dbReference type="ARBA" id="ARBA00023125"/>
    </source>
</evidence>
<dbReference type="InterPro" id="IPR004839">
    <property type="entry name" value="Aminotransferase_I/II_large"/>
</dbReference>
<dbReference type="SUPFAM" id="SSF46785">
    <property type="entry name" value="Winged helix' DNA-binding domain"/>
    <property type="match status" value="1"/>
</dbReference>
<dbReference type="GO" id="GO:0008483">
    <property type="term" value="F:transaminase activity"/>
    <property type="evidence" value="ECO:0007669"/>
    <property type="project" value="UniProtKB-KW"/>
</dbReference>
<dbReference type="InterPro" id="IPR015422">
    <property type="entry name" value="PyrdxlP-dep_Trfase_small"/>
</dbReference>
<dbReference type="STRING" id="688867.SAMN05660236_3670"/>
<evidence type="ECO:0000256" key="5">
    <source>
        <dbReference type="ARBA" id="ARBA00023015"/>
    </source>
</evidence>
<dbReference type="Proteomes" id="UP000190961">
    <property type="component" value="Unassembled WGS sequence"/>
</dbReference>
<dbReference type="EMBL" id="FUZU01000002">
    <property type="protein sequence ID" value="SKC78009.1"/>
    <property type="molecule type" value="Genomic_DNA"/>
</dbReference>
<organism evidence="9 10">
    <name type="scientific">Ohtaekwangia koreensis</name>
    <dbReference type="NCBI Taxonomy" id="688867"/>
    <lineage>
        <taxon>Bacteria</taxon>
        <taxon>Pseudomonadati</taxon>
        <taxon>Bacteroidota</taxon>
        <taxon>Cytophagia</taxon>
        <taxon>Cytophagales</taxon>
        <taxon>Fulvivirgaceae</taxon>
        <taxon>Ohtaekwangia</taxon>
    </lineage>
</organism>
<evidence type="ECO:0000256" key="4">
    <source>
        <dbReference type="ARBA" id="ARBA00022898"/>
    </source>
</evidence>
<dbReference type="Gene3D" id="1.10.10.10">
    <property type="entry name" value="Winged helix-like DNA-binding domain superfamily/Winged helix DNA-binding domain"/>
    <property type="match status" value="1"/>
</dbReference>
<dbReference type="GO" id="GO:0030170">
    <property type="term" value="F:pyridoxal phosphate binding"/>
    <property type="evidence" value="ECO:0007669"/>
    <property type="project" value="InterPro"/>
</dbReference>
<dbReference type="InterPro" id="IPR015421">
    <property type="entry name" value="PyrdxlP-dep_Trfase_major"/>
</dbReference>
<dbReference type="FunFam" id="3.40.640.10:FF:000023">
    <property type="entry name" value="Transcriptional regulator, GntR family"/>
    <property type="match status" value="1"/>
</dbReference>
<evidence type="ECO:0000313" key="9">
    <source>
        <dbReference type="EMBL" id="SKC78009.1"/>
    </source>
</evidence>
<accession>A0A1T5LQZ8</accession>
<dbReference type="Pfam" id="PF00392">
    <property type="entry name" value="GntR"/>
    <property type="match status" value="1"/>
</dbReference>
<dbReference type="GO" id="GO:0003700">
    <property type="term" value="F:DNA-binding transcription factor activity"/>
    <property type="evidence" value="ECO:0007669"/>
    <property type="project" value="InterPro"/>
</dbReference>
<evidence type="ECO:0000256" key="2">
    <source>
        <dbReference type="ARBA" id="ARBA00022576"/>
    </source>
</evidence>
<dbReference type="SUPFAM" id="SSF53383">
    <property type="entry name" value="PLP-dependent transferases"/>
    <property type="match status" value="1"/>
</dbReference>
<dbReference type="AlphaFoldDB" id="A0A1T5LQZ8"/>
<dbReference type="CDD" id="cd00609">
    <property type="entry name" value="AAT_like"/>
    <property type="match status" value="1"/>
</dbReference>
<keyword evidence="6 9" id="KW-0238">DNA-binding</keyword>
<gene>
    <name evidence="9" type="ORF">SAMN05660236_3670</name>
</gene>